<dbReference type="Proteomes" id="UP001345691">
    <property type="component" value="Unassembled WGS sequence"/>
</dbReference>
<comment type="caution">
    <text evidence="2">The sequence shown here is derived from an EMBL/GenBank/DDBJ whole genome shotgun (WGS) entry which is preliminary data.</text>
</comment>
<evidence type="ECO:0000313" key="3">
    <source>
        <dbReference type="Proteomes" id="UP001345691"/>
    </source>
</evidence>
<feature type="region of interest" description="Disordered" evidence="1">
    <location>
        <begin position="169"/>
        <end position="277"/>
    </location>
</feature>
<reference evidence="2 3" key="1">
    <citation type="submission" date="2023-08" db="EMBL/GenBank/DDBJ databases">
        <title>Black Yeasts Isolated from many extreme environments.</title>
        <authorList>
            <person name="Coleine C."/>
            <person name="Stajich J.E."/>
            <person name="Selbmann L."/>
        </authorList>
    </citation>
    <scope>NUCLEOTIDE SEQUENCE [LARGE SCALE GENOMIC DNA]</scope>
    <source>
        <strain evidence="2 3">CCFEE 6328</strain>
    </source>
</reference>
<accession>A0ABR0J091</accession>
<proteinExistence type="predicted"/>
<evidence type="ECO:0000256" key="1">
    <source>
        <dbReference type="SAM" id="MobiDB-lite"/>
    </source>
</evidence>
<name>A0ABR0J091_9EURO</name>
<gene>
    <name evidence="2" type="ORF">LTR69_009558</name>
</gene>
<protein>
    <submittedName>
        <fullName evidence="2">Uncharacterized protein</fullName>
    </submittedName>
</protein>
<organism evidence="2 3">
    <name type="scientific">Exophiala sideris</name>
    <dbReference type="NCBI Taxonomy" id="1016849"/>
    <lineage>
        <taxon>Eukaryota</taxon>
        <taxon>Fungi</taxon>
        <taxon>Dikarya</taxon>
        <taxon>Ascomycota</taxon>
        <taxon>Pezizomycotina</taxon>
        <taxon>Eurotiomycetes</taxon>
        <taxon>Chaetothyriomycetidae</taxon>
        <taxon>Chaetothyriales</taxon>
        <taxon>Herpotrichiellaceae</taxon>
        <taxon>Exophiala</taxon>
    </lineage>
</organism>
<keyword evidence="3" id="KW-1185">Reference proteome</keyword>
<evidence type="ECO:0000313" key="2">
    <source>
        <dbReference type="EMBL" id="KAK5052988.1"/>
    </source>
</evidence>
<feature type="compositionally biased region" description="Polar residues" evidence="1">
    <location>
        <begin position="182"/>
        <end position="207"/>
    </location>
</feature>
<sequence>MACITPYVVTAVVCKTVCHCQDVLADHRLYLVIAVYREATRLVQRLKAKQIDSEDSSLMESLPRELEASFALGSMIVQSQYDHDVRRFGDPYAHGDAIAREQIKDIVITLQKAVIAHLHEAFMEEVKLDLHFLKETSDNSRVDATVCLGQLYQRMSTAETAMKKGFKHELDQSDIESPGSVPRSNSQSTHSSGEGGQSTASYTTYSSRPGYGHYRNPSNGPPPHGAVRMPFETLPSRMPQAGSSAADKTAVPAQPFLMQDPERNGGSQGLSTDGEDLQMVDRPDDFAIDRTLPYNNAVTSSRDDLPDDLSAGVTTHDCQDESPYHRHPLVQSFQLGWRQDVPRNPNYSTLEVVERLEAQGQPSQSPLTQWQPPHPWVQQNNPQTSCSQALDPWQQLLGRGVPSALVSTPTSHPNRVATTSSIVRRLSVRSSHSASSPVGGFSLRRALPPGILHAVQIRPTAKGKMQHDSSLQLEVVRSDLKLPSESNLAGFCKGAVRQQLGSRKKGFVLDHRHGDNGEEWFFRCTKCSFVGPAAISTALPSGGRGPIKREKMFDTKVRTSPGGIQYRWLFLAKSHVSNQTSKSDLSNINGRYGCYFCIAEGGTKGWLDDKQWSSLGTSGEASRTERITPTFKGLHDFIAHLETHRLSDRLPGLIVAKQMNCIVGRVASESEDFELNLPHWQNVDMAELF</sequence>
<dbReference type="EMBL" id="JAVRRF010000027">
    <property type="protein sequence ID" value="KAK5052988.1"/>
    <property type="molecule type" value="Genomic_DNA"/>
</dbReference>
<feature type="compositionally biased region" description="Polar residues" evidence="1">
    <location>
        <begin position="360"/>
        <end position="385"/>
    </location>
</feature>
<feature type="region of interest" description="Disordered" evidence="1">
    <location>
        <begin position="358"/>
        <end position="385"/>
    </location>
</feature>